<dbReference type="WBParaSite" id="jg23416">
    <property type="protein sequence ID" value="jg23416"/>
    <property type="gene ID" value="jg23416"/>
</dbReference>
<feature type="transmembrane region" description="Helical" evidence="1">
    <location>
        <begin position="87"/>
        <end position="110"/>
    </location>
</feature>
<accession>A0A915DW87</accession>
<sequence>MTRQKQQEVGSPEDFYRFCCCSAQDACLLYSIILGVSYVCCMAGASYNGQNVRMVTGGLAFSLIPCALVVIGFFAKKPALYMAALVFNVRLGILVDLFQLAILIAVGVVYNKSDPEFQRLLGKGSYIFVALLMVVVIQIIHIFILLGYEIAICGGYKQLKVENMVLPVTNAPSRRYTARAQNRSRASSDETRSV</sequence>
<evidence type="ECO:0000313" key="3">
    <source>
        <dbReference type="WBParaSite" id="jg23416"/>
    </source>
</evidence>
<feature type="transmembrane region" description="Helical" evidence="1">
    <location>
        <begin position="27"/>
        <end position="48"/>
    </location>
</feature>
<name>A0A915DW87_9BILA</name>
<reference evidence="3" key="1">
    <citation type="submission" date="2022-11" db="UniProtKB">
        <authorList>
            <consortium name="WormBaseParasite"/>
        </authorList>
    </citation>
    <scope>IDENTIFICATION</scope>
</reference>
<feature type="transmembrane region" description="Helical" evidence="1">
    <location>
        <begin position="125"/>
        <end position="148"/>
    </location>
</feature>
<keyword evidence="2" id="KW-1185">Reference proteome</keyword>
<proteinExistence type="predicted"/>
<evidence type="ECO:0000313" key="2">
    <source>
        <dbReference type="Proteomes" id="UP000887574"/>
    </source>
</evidence>
<organism evidence="2 3">
    <name type="scientific">Ditylenchus dipsaci</name>
    <dbReference type="NCBI Taxonomy" id="166011"/>
    <lineage>
        <taxon>Eukaryota</taxon>
        <taxon>Metazoa</taxon>
        <taxon>Ecdysozoa</taxon>
        <taxon>Nematoda</taxon>
        <taxon>Chromadorea</taxon>
        <taxon>Rhabditida</taxon>
        <taxon>Tylenchina</taxon>
        <taxon>Tylenchomorpha</taxon>
        <taxon>Sphaerularioidea</taxon>
        <taxon>Anguinidae</taxon>
        <taxon>Anguininae</taxon>
        <taxon>Ditylenchus</taxon>
    </lineage>
</organism>
<feature type="transmembrane region" description="Helical" evidence="1">
    <location>
        <begin position="54"/>
        <end position="75"/>
    </location>
</feature>
<keyword evidence="1" id="KW-0812">Transmembrane</keyword>
<keyword evidence="1" id="KW-1133">Transmembrane helix</keyword>
<dbReference type="Proteomes" id="UP000887574">
    <property type="component" value="Unplaced"/>
</dbReference>
<protein>
    <submittedName>
        <fullName evidence="3">Uncharacterized protein</fullName>
    </submittedName>
</protein>
<dbReference type="AlphaFoldDB" id="A0A915DW87"/>
<evidence type="ECO:0000256" key="1">
    <source>
        <dbReference type="SAM" id="Phobius"/>
    </source>
</evidence>
<keyword evidence="1" id="KW-0472">Membrane</keyword>